<dbReference type="InterPro" id="IPR000847">
    <property type="entry name" value="LysR_HTH_N"/>
</dbReference>
<evidence type="ECO:0000313" key="7">
    <source>
        <dbReference type="Proteomes" id="UP001596302"/>
    </source>
</evidence>
<dbReference type="Proteomes" id="UP001596302">
    <property type="component" value="Unassembled WGS sequence"/>
</dbReference>
<dbReference type="Pfam" id="PF03466">
    <property type="entry name" value="LysR_substrate"/>
    <property type="match status" value="1"/>
</dbReference>
<sequence length="320" mass="35071">MDVPFELRTLRYFVAVAEELHFGRAAARLHIAQPSLSVQIRKLESALGVPLLVRTSRSVSLTRAGETLLAEARSLLADAERIAHVTRHAGERDRRSILVGFQANAAAELTPRILALYAKRYPLRRSEMRSRDLTDPFVGLADGAVDVAFIRPTTDLPDWLSAEVLFREPRVLAVSVDSPLASLSEVTIQQLLDQPFVARNGPDSWRDFWLATEQRGGHTARIGAQISQLEECLEAVIAGRGIGFTQISTLRYYSRPGLTAVPVVDIPPSDVAIAWRSDDTSDLVRDFVETARMVAATTCVPAVLTAADLPLTTLRPAGQT</sequence>
<dbReference type="InterPro" id="IPR036390">
    <property type="entry name" value="WH_DNA-bd_sf"/>
</dbReference>
<evidence type="ECO:0000256" key="1">
    <source>
        <dbReference type="ARBA" id="ARBA00009437"/>
    </source>
</evidence>
<dbReference type="SUPFAM" id="SSF53850">
    <property type="entry name" value="Periplasmic binding protein-like II"/>
    <property type="match status" value="1"/>
</dbReference>
<gene>
    <name evidence="6" type="ORF">ACFQE5_12540</name>
</gene>
<name>A0ABW1J3Q3_9PSEU</name>
<keyword evidence="4" id="KW-0804">Transcription</keyword>
<evidence type="ECO:0000259" key="5">
    <source>
        <dbReference type="PROSITE" id="PS50931"/>
    </source>
</evidence>
<dbReference type="PRINTS" id="PR00039">
    <property type="entry name" value="HTHLYSR"/>
</dbReference>
<evidence type="ECO:0000256" key="4">
    <source>
        <dbReference type="ARBA" id="ARBA00023163"/>
    </source>
</evidence>
<dbReference type="InterPro" id="IPR036388">
    <property type="entry name" value="WH-like_DNA-bd_sf"/>
</dbReference>
<dbReference type="Gene3D" id="3.40.190.10">
    <property type="entry name" value="Periplasmic binding protein-like II"/>
    <property type="match status" value="2"/>
</dbReference>
<evidence type="ECO:0000256" key="2">
    <source>
        <dbReference type="ARBA" id="ARBA00023015"/>
    </source>
</evidence>
<dbReference type="CDD" id="cd08414">
    <property type="entry name" value="PBP2_LTTR_aromatics_like"/>
    <property type="match status" value="1"/>
</dbReference>
<dbReference type="EMBL" id="JBHSQW010000025">
    <property type="protein sequence ID" value="MFC5995040.1"/>
    <property type="molecule type" value="Genomic_DNA"/>
</dbReference>
<evidence type="ECO:0000256" key="3">
    <source>
        <dbReference type="ARBA" id="ARBA00023125"/>
    </source>
</evidence>
<proteinExistence type="inferred from homology"/>
<dbReference type="SUPFAM" id="SSF46785">
    <property type="entry name" value="Winged helix' DNA-binding domain"/>
    <property type="match status" value="1"/>
</dbReference>
<keyword evidence="3" id="KW-0238">DNA-binding</keyword>
<comment type="similarity">
    <text evidence="1">Belongs to the LysR transcriptional regulatory family.</text>
</comment>
<dbReference type="PANTHER" id="PTHR30346:SF0">
    <property type="entry name" value="HCA OPERON TRANSCRIPTIONAL ACTIVATOR HCAR"/>
    <property type="match status" value="1"/>
</dbReference>
<dbReference type="PANTHER" id="PTHR30346">
    <property type="entry name" value="TRANSCRIPTIONAL DUAL REGULATOR HCAR-RELATED"/>
    <property type="match status" value="1"/>
</dbReference>
<dbReference type="PROSITE" id="PS50931">
    <property type="entry name" value="HTH_LYSR"/>
    <property type="match status" value="1"/>
</dbReference>
<dbReference type="Pfam" id="PF00126">
    <property type="entry name" value="HTH_1"/>
    <property type="match status" value="1"/>
</dbReference>
<keyword evidence="2" id="KW-0805">Transcription regulation</keyword>
<comment type="caution">
    <text evidence="6">The sequence shown here is derived from an EMBL/GenBank/DDBJ whole genome shotgun (WGS) entry which is preliminary data.</text>
</comment>
<dbReference type="Gene3D" id="1.10.10.10">
    <property type="entry name" value="Winged helix-like DNA-binding domain superfamily/Winged helix DNA-binding domain"/>
    <property type="match status" value="1"/>
</dbReference>
<accession>A0ABW1J3Q3</accession>
<dbReference type="RefSeq" id="WP_379585051.1">
    <property type="nucleotide sequence ID" value="NZ_JBHSQW010000025.1"/>
</dbReference>
<dbReference type="InterPro" id="IPR005119">
    <property type="entry name" value="LysR_subst-bd"/>
</dbReference>
<keyword evidence="7" id="KW-1185">Reference proteome</keyword>
<evidence type="ECO:0000313" key="6">
    <source>
        <dbReference type="EMBL" id="MFC5995040.1"/>
    </source>
</evidence>
<feature type="domain" description="HTH lysR-type" evidence="5">
    <location>
        <begin position="5"/>
        <end position="62"/>
    </location>
</feature>
<reference evidence="7" key="1">
    <citation type="journal article" date="2019" name="Int. J. Syst. Evol. Microbiol.">
        <title>The Global Catalogue of Microorganisms (GCM) 10K type strain sequencing project: providing services to taxonomists for standard genome sequencing and annotation.</title>
        <authorList>
            <consortium name="The Broad Institute Genomics Platform"/>
            <consortium name="The Broad Institute Genome Sequencing Center for Infectious Disease"/>
            <person name="Wu L."/>
            <person name="Ma J."/>
        </authorList>
    </citation>
    <scope>NUCLEOTIDE SEQUENCE [LARGE SCALE GENOMIC DNA]</scope>
    <source>
        <strain evidence="7">CCM 8391</strain>
    </source>
</reference>
<protein>
    <submittedName>
        <fullName evidence="6">LysR family transcriptional regulator</fullName>
    </submittedName>
</protein>
<organism evidence="6 7">
    <name type="scientific">Pseudonocardia hispaniensis</name>
    <dbReference type="NCBI Taxonomy" id="904933"/>
    <lineage>
        <taxon>Bacteria</taxon>
        <taxon>Bacillati</taxon>
        <taxon>Actinomycetota</taxon>
        <taxon>Actinomycetes</taxon>
        <taxon>Pseudonocardiales</taxon>
        <taxon>Pseudonocardiaceae</taxon>
        <taxon>Pseudonocardia</taxon>
    </lineage>
</organism>